<dbReference type="InterPro" id="IPR047207">
    <property type="entry name" value="SPASM_anSME"/>
</dbReference>
<feature type="non-terminal residue" evidence="4">
    <location>
        <position position="1"/>
    </location>
</feature>
<dbReference type="GO" id="GO:0016491">
    <property type="term" value="F:oxidoreductase activity"/>
    <property type="evidence" value="ECO:0007669"/>
    <property type="project" value="InterPro"/>
</dbReference>
<dbReference type="AlphaFoldDB" id="X1N534"/>
<dbReference type="InterPro" id="IPR023885">
    <property type="entry name" value="4Fe4S-binding_SPASM_dom"/>
</dbReference>
<keyword evidence="2" id="KW-0004">4Fe-4S</keyword>
<accession>X1N534</accession>
<keyword evidence="2" id="KW-0411">Iron-sulfur</keyword>
<evidence type="ECO:0000313" key="4">
    <source>
        <dbReference type="EMBL" id="GAI25361.1"/>
    </source>
</evidence>
<reference evidence="4" key="1">
    <citation type="journal article" date="2014" name="Front. Microbiol.">
        <title>High frequency of phylogenetically diverse reductive dehalogenase-homologous genes in deep subseafloor sedimentary metagenomes.</title>
        <authorList>
            <person name="Kawai M."/>
            <person name="Futagami T."/>
            <person name="Toyoda A."/>
            <person name="Takaki Y."/>
            <person name="Nishi S."/>
            <person name="Hori S."/>
            <person name="Arai W."/>
            <person name="Tsubouchi T."/>
            <person name="Morono Y."/>
            <person name="Uchiyama I."/>
            <person name="Ito T."/>
            <person name="Fujiyama A."/>
            <person name="Inagaki F."/>
            <person name="Takami H."/>
        </authorList>
    </citation>
    <scope>NUCLEOTIDE SEQUENCE</scope>
    <source>
        <strain evidence="4">Expedition CK06-06</strain>
    </source>
</reference>
<name>X1N534_9ZZZZ</name>
<dbReference type="SUPFAM" id="SSF102114">
    <property type="entry name" value="Radical SAM enzymes"/>
    <property type="match status" value="1"/>
</dbReference>
<comment type="caution">
    <text evidence="4">The sequence shown here is derived from an EMBL/GenBank/DDBJ whole genome shotgun (WGS) entry which is preliminary data.</text>
</comment>
<keyword evidence="2" id="KW-0479">Metal-binding</keyword>
<keyword evidence="2" id="KW-0408">Iron</keyword>
<protein>
    <recommendedName>
        <fullName evidence="3">4Fe4S-binding SPASM domain-containing protein</fullName>
    </recommendedName>
</protein>
<dbReference type="Gene3D" id="3.20.20.70">
    <property type="entry name" value="Aldolase class I"/>
    <property type="match status" value="1"/>
</dbReference>
<dbReference type="NCBIfam" id="TIGR04085">
    <property type="entry name" value="rSAM_more_4Fe4S"/>
    <property type="match status" value="1"/>
</dbReference>
<dbReference type="EMBL" id="BARV01022909">
    <property type="protein sequence ID" value="GAI25361.1"/>
    <property type="molecule type" value="Genomic_DNA"/>
</dbReference>
<evidence type="ECO:0000256" key="1">
    <source>
        <dbReference type="ARBA" id="ARBA00001966"/>
    </source>
</evidence>
<dbReference type="InterPro" id="IPR013785">
    <property type="entry name" value="Aldolase_TIM"/>
</dbReference>
<dbReference type="GO" id="GO:0051539">
    <property type="term" value="F:4 iron, 4 sulfur cluster binding"/>
    <property type="evidence" value="ECO:0007669"/>
    <property type="project" value="UniProtKB-KW"/>
</dbReference>
<comment type="cofactor">
    <cofactor evidence="1">
        <name>[4Fe-4S] cluster</name>
        <dbReference type="ChEBI" id="CHEBI:49883"/>
    </cofactor>
</comment>
<dbReference type="PANTHER" id="PTHR43273:SF3">
    <property type="entry name" value="ANAEROBIC SULFATASE-MATURATING ENZYME HOMOLOG ASLB-RELATED"/>
    <property type="match status" value="1"/>
</dbReference>
<evidence type="ECO:0000256" key="2">
    <source>
        <dbReference type="ARBA" id="ARBA00022485"/>
    </source>
</evidence>
<dbReference type="InterPro" id="IPR023867">
    <property type="entry name" value="Sulphatase_maturase_rSAM"/>
</dbReference>
<organism evidence="4">
    <name type="scientific">marine sediment metagenome</name>
    <dbReference type="NCBI Taxonomy" id="412755"/>
    <lineage>
        <taxon>unclassified sequences</taxon>
        <taxon>metagenomes</taxon>
        <taxon>ecological metagenomes</taxon>
    </lineage>
</organism>
<dbReference type="Pfam" id="PF13186">
    <property type="entry name" value="SPASM"/>
    <property type="match status" value="1"/>
</dbReference>
<dbReference type="CDD" id="cd21120">
    <property type="entry name" value="SPASM_anSME"/>
    <property type="match status" value="1"/>
</dbReference>
<proteinExistence type="predicted"/>
<feature type="domain" description="4Fe4S-binding SPASM" evidence="3">
    <location>
        <begin position="7"/>
        <end position="62"/>
    </location>
</feature>
<evidence type="ECO:0000259" key="3">
    <source>
        <dbReference type="Pfam" id="PF13186"/>
    </source>
</evidence>
<gene>
    <name evidence="4" type="ORF">S06H3_37669</name>
</gene>
<dbReference type="PANTHER" id="PTHR43273">
    <property type="entry name" value="ANAEROBIC SULFATASE-MATURATING ENZYME HOMOLOG ASLB-RELATED"/>
    <property type="match status" value="1"/>
</dbReference>
<dbReference type="InterPro" id="IPR058240">
    <property type="entry name" value="rSAM_sf"/>
</dbReference>
<sequence>DCGDIPVVEHNGDFYSCDHFVDVGHRLGNITKTPLVELLESPAQRAFGKTKWETLPSYCQECGVRPMCNGECPKNRFLMTPGGEPGLNYLCAGYKRFFTHCQPFVSEVAALWSRQNPEGVR</sequence>